<evidence type="ECO:0000313" key="4">
    <source>
        <dbReference type="Proteomes" id="UP000280960"/>
    </source>
</evidence>
<dbReference type="KEGG" id="bacg:D2962_02240"/>
<dbReference type="Pfam" id="PF10633">
    <property type="entry name" value="NPCBM_assoc"/>
    <property type="match status" value="2"/>
</dbReference>
<evidence type="ECO:0000259" key="2">
    <source>
        <dbReference type="Pfam" id="PF10633"/>
    </source>
</evidence>
<reference evidence="3 4" key="1">
    <citation type="submission" date="2018-10" db="EMBL/GenBank/DDBJ databases">
        <authorList>
            <person name="Zhang X."/>
        </authorList>
    </citation>
    <scope>NUCLEOTIDE SEQUENCE [LARGE SCALE GENOMIC DNA]</scope>
    <source>
        <strain evidence="3 4">SK-G1</strain>
    </source>
</reference>
<dbReference type="AlphaFoldDB" id="A0A3G2R9W5"/>
<proteinExistence type="predicted"/>
<feature type="transmembrane region" description="Helical" evidence="1">
    <location>
        <begin position="340"/>
        <end position="360"/>
    </location>
</feature>
<accession>A0A3G2R9W5</accession>
<gene>
    <name evidence="3" type="ORF">D2962_02240</name>
</gene>
<dbReference type="InterPro" id="IPR018905">
    <property type="entry name" value="A-galactase_NEW3"/>
</dbReference>
<organism evidence="3 4">
    <name type="scientific">Biomaibacter acetigenes</name>
    <dbReference type="NCBI Taxonomy" id="2316383"/>
    <lineage>
        <taxon>Bacteria</taxon>
        <taxon>Bacillati</taxon>
        <taxon>Bacillota</taxon>
        <taxon>Clostridia</taxon>
        <taxon>Thermosediminibacterales</taxon>
        <taxon>Tepidanaerobacteraceae</taxon>
        <taxon>Biomaibacter</taxon>
    </lineage>
</organism>
<keyword evidence="1" id="KW-0472">Membrane</keyword>
<dbReference type="PANTHER" id="PTHR39198">
    <property type="entry name" value="HYPOTHETICAL MEMBRANE PROTEIN, CONSERVED"/>
    <property type="match status" value="1"/>
</dbReference>
<keyword evidence="1" id="KW-0812">Transmembrane</keyword>
<dbReference type="PANTHER" id="PTHR39198:SF1">
    <property type="entry name" value="ALPHA-GALACTOSIDASE NEW3 DOMAIN-CONTAINING PROTEIN"/>
    <property type="match status" value="1"/>
</dbReference>
<dbReference type="Proteomes" id="UP000280960">
    <property type="component" value="Chromosome"/>
</dbReference>
<evidence type="ECO:0000313" key="3">
    <source>
        <dbReference type="EMBL" id="AYO32159.1"/>
    </source>
</evidence>
<sequence>MTGTKPAYAYGNLTVFTPYPGVTAQPGGSVSFPLTISGPPGYVTLKVASLPAGWTGQIYGDGREIHEVFIPSDDSSRAELRVQIPQSQKNGDYDLTVEAVGAKSRATLSINIKVKAGASGGDKLDVQYPSLSGPDTASYSFRATLSNNSGHGRFYSLGASAPEGWQVFFKPAYQENQITSLSLDAGKTQDLDVTVQPPKGVKAGKYSITVAAVSGSEAVKTNLEVVITGTYRLNLTTPSGRLNADVTAGRKGAVTLQLENDGSADLQNISFSAQTPQNWAVTFEPSSIDRLASGEKRQVTAFINSSGKAIAGDYVVSITASTRETTADADIRVTVHTSTLWGVVGAIIVIGVILWVMWTFKKYGRR</sequence>
<dbReference type="Gene3D" id="2.60.40.10">
    <property type="entry name" value="Immunoglobulins"/>
    <property type="match status" value="1"/>
</dbReference>
<feature type="domain" description="Alpha-galactosidase NEW3" evidence="2">
    <location>
        <begin position="156"/>
        <end position="212"/>
    </location>
</feature>
<dbReference type="InterPro" id="IPR013783">
    <property type="entry name" value="Ig-like_fold"/>
</dbReference>
<keyword evidence="4" id="KW-1185">Reference proteome</keyword>
<feature type="domain" description="Alpha-galactosidase NEW3" evidence="2">
    <location>
        <begin position="246"/>
        <end position="321"/>
    </location>
</feature>
<name>A0A3G2R9W5_9FIRM</name>
<protein>
    <submittedName>
        <fullName evidence="3">Alpha-galactosidase</fullName>
    </submittedName>
</protein>
<evidence type="ECO:0000256" key="1">
    <source>
        <dbReference type="SAM" id="Phobius"/>
    </source>
</evidence>
<keyword evidence="1" id="KW-1133">Transmembrane helix</keyword>
<dbReference type="EMBL" id="CP033169">
    <property type="protein sequence ID" value="AYO32159.1"/>
    <property type="molecule type" value="Genomic_DNA"/>
</dbReference>